<evidence type="ECO:0000313" key="12">
    <source>
        <dbReference type="EMBL" id="KUI72703.1"/>
    </source>
</evidence>
<reference evidence="12" key="1">
    <citation type="submission" date="2014-12" db="EMBL/GenBank/DDBJ databases">
        <title>Genome Sequence of Valsa Canker Pathogens Uncovers a Specific Adaption of Colonization on Woody Bark.</title>
        <authorList>
            <person name="Yin Z."/>
            <person name="Liu H."/>
            <person name="Gao X."/>
            <person name="Li Z."/>
            <person name="Song N."/>
            <person name="Ke X."/>
            <person name="Dai Q."/>
            <person name="Wu Y."/>
            <person name="Sun Y."/>
            <person name="Xu J.-R."/>
            <person name="Kang Z.K."/>
            <person name="Wang L."/>
            <person name="Huang L."/>
        </authorList>
    </citation>
    <scope>NUCLEOTIDE SEQUENCE [LARGE SCALE GENOMIC DNA]</scope>
    <source>
        <strain evidence="12">03-8</strain>
    </source>
</reference>
<dbReference type="GO" id="GO:0042054">
    <property type="term" value="F:histone methyltransferase activity"/>
    <property type="evidence" value="ECO:0007669"/>
    <property type="project" value="InterPro"/>
</dbReference>
<feature type="region of interest" description="Disordered" evidence="8">
    <location>
        <begin position="1"/>
        <end position="22"/>
    </location>
</feature>
<dbReference type="FunFam" id="2.170.270.10:FF:000037">
    <property type="entry name" value="Histone-lysine N-methyltransferase"/>
    <property type="match status" value="1"/>
</dbReference>
<accession>A0A194W9E3</accession>
<feature type="compositionally biased region" description="Polar residues" evidence="8">
    <location>
        <begin position="42"/>
        <end position="68"/>
    </location>
</feature>
<dbReference type="PANTHER" id="PTHR22884">
    <property type="entry name" value="SET DOMAIN PROTEINS"/>
    <property type="match status" value="1"/>
</dbReference>
<keyword evidence="4" id="KW-0489">Methyltransferase</keyword>
<feature type="region of interest" description="Disordered" evidence="8">
    <location>
        <begin position="873"/>
        <end position="892"/>
    </location>
</feature>
<feature type="compositionally biased region" description="Low complexity" evidence="8">
    <location>
        <begin position="138"/>
        <end position="156"/>
    </location>
</feature>
<evidence type="ECO:0000256" key="1">
    <source>
        <dbReference type="ARBA" id="ARBA00004123"/>
    </source>
</evidence>
<feature type="region of interest" description="Disordered" evidence="8">
    <location>
        <begin position="42"/>
        <end position="205"/>
    </location>
</feature>
<dbReference type="InterPro" id="IPR046341">
    <property type="entry name" value="SET_dom_sf"/>
</dbReference>
<dbReference type="InterPro" id="IPR006560">
    <property type="entry name" value="AWS_dom"/>
</dbReference>
<feature type="domain" description="AWS" evidence="11">
    <location>
        <begin position="477"/>
        <end position="524"/>
    </location>
</feature>
<feature type="domain" description="Post-SET" evidence="10">
    <location>
        <begin position="659"/>
        <end position="675"/>
    </location>
</feature>
<dbReference type="PROSITE" id="PS50280">
    <property type="entry name" value="SET"/>
    <property type="match status" value="1"/>
</dbReference>
<protein>
    <submittedName>
        <fullName evidence="12">Histone-lysine N-methyltransferase ash1</fullName>
    </submittedName>
</protein>
<dbReference type="SMART" id="SM00570">
    <property type="entry name" value="AWS"/>
    <property type="match status" value="1"/>
</dbReference>
<dbReference type="InterPro" id="IPR050777">
    <property type="entry name" value="SET2_Histone-Lys_MeTrsfase"/>
</dbReference>
<dbReference type="InterPro" id="IPR003616">
    <property type="entry name" value="Post-SET_dom"/>
</dbReference>
<evidence type="ECO:0000313" key="13">
    <source>
        <dbReference type="Proteomes" id="UP000078559"/>
    </source>
</evidence>
<feature type="region of interest" description="Disordered" evidence="8">
    <location>
        <begin position="833"/>
        <end position="853"/>
    </location>
</feature>
<dbReference type="Pfam" id="PF17907">
    <property type="entry name" value="AWS"/>
    <property type="match status" value="1"/>
</dbReference>
<feature type="compositionally biased region" description="Low complexity" evidence="8">
    <location>
        <begin position="261"/>
        <end position="273"/>
    </location>
</feature>
<dbReference type="GO" id="GO:0005694">
    <property type="term" value="C:chromosome"/>
    <property type="evidence" value="ECO:0007669"/>
    <property type="project" value="UniProtKB-SubCell"/>
</dbReference>
<evidence type="ECO:0000256" key="4">
    <source>
        <dbReference type="ARBA" id="ARBA00022603"/>
    </source>
</evidence>
<dbReference type="GO" id="GO:0005634">
    <property type="term" value="C:nucleus"/>
    <property type="evidence" value="ECO:0007669"/>
    <property type="project" value="UniProtKB-SubCell"/>
</dbReference>
<dbReference type="InterPro" id="IPR001214">
    <property type="entry name" value="SET_dom"/>
</dbReference>
<dbReference type="Proteomes" id="UP000078559">
    <property type="component" value="Chromosome 9"/>
</dbReference>
<dbReference type="SMART" id="SM00508">
    <property type="entry name" value="PostSET"/>
    <property type="match status" value="1"/>
</dbReference>
<dbReference type="Pfam" id="PF00856">
    <property type="entry name" value="SET"/>
    <property type="match status" value="1"/>
</dbReference>
<feature type="domain" description="SET" evidence="9">
    <location>
        <begin position="535"/>
        <end position="651"/>
    </location>
</feature>
<evidence type="ECO:0000256" key="6">
    <source>
        <dbReference type="ARBA" id="ARBA00022691"/>
    </source>
</evidence>
<keyword evidence="5" id="KW-0808">Transferase</keyword>
<evidence type="ECO:0000256" key="8">
    <source>
        <dbReference type="SAM" id="MobiDB-lite"/>
    </source>
</evidence>
<keyword evidence="7" id="KW-0539">Nucleus</keyword>
<evidence type="ECO:0000256" key="5">
    <source>
        <dbReference type="ARBA" id="ARBA00022679"/>
    </source>
</evidence>
<dbReference type="Gene3D" id="2.170.270.10">
    <property type="entry name" value="SET domain"/>
    <property type="match status" value="1"/>
</dbReference>
<dbReference type="PROSITE" id="PS50868">
    <property type="entry name" value="POST_SET"/>
    <property type="match status" value="1"/>
</dbReference>
<gene>
    <name evidence="12" type="ORF">VM1G_08126</name>
</gene>
<evidence type="ECO:0000259" key="11">
    <source>
        <dbReference type="PROSITE" id="PS51215"/>
    </source>
</evidence>
<dbReference type="SMR" id="A0A194W9E3"/>
<dbReference type="SUPFAM" id="SSF82199">
    <property type="entry name" value="SET domain"/>
    <property type="match status" value="1"/>
</dbReference>
<dbReference type="AlphaFoldDB" id="A0A194W9E3"/>
<evidence type="ECO:0000259" key="10">
    <source>
        <dbReference type="PROSITE" id="PS50868"/>
    </source>
</evidence>
<feature type="compositionally biased region" description="Basic and acidic residues" evidence="8">
    <location>
        <begin position="232"/>
        <end position="247"/>
    </location>
</feature>
<evidence type="ECO:0000259" key="9">
    <source>
        <dbReference type="PROSITE" id="PS50280"/>
    </source>
</evidence>
<feature type="region of interest" description="Disordered" evidence="8">
    <location>
        <begin position="323"/>
        <end position="364"/>
    </location>
</feature>
<dbReference type="GO" id="GO:0032259">
    <property type="term" value="P:methylation"/>
    <property type="evidence" value="ECO:0007669"/>
    <property type="project" value="UniProtKB-KW"/>
</dbReference>
<dbReference type="EMBL" id="CM003106">
    <property type="protein sequence ID" value="KUI72703.1"/>
    <property type="molecule type" value="Genomic_DNA"/>
</dbReference>
<feature type="region of interest" description="Disordered" evidence="8">
    <location>
        <begin position="218"/>
        <end position="279"/>
    </location>
</feature>
<evidence type="ECO:0000256" key="7">
    <source>
        <dbReference type="ARBA" id="ARBA00023242"/>
    </source>
</evidence>
<keyword evidence="6" id="KW-0949">S-adenosyl-L-methionine</keyword>
<sequence length="952" mass="102336">MAGLLAEMAPAAAEEPSLSVPVPVPDLLPDTVELPALPALPSESSFQFSGIPTDASSNNASFTSTPPTTVADAASIASETSKPDITASLPTLDETPAPPETTERIEDAVEAPKAPIDHVPQPEQQTPKPPISEEPDQTETPTPRRARPSRATARAPIYNIAKLSGTHIHGKRRSKGDPVQWRRRRTISGDTLVANDTAGANPSMDSVVQRGIDALDIDWSLSGPDTPQTARDSPKAKSTADKKKDKASSAPAPRISTRSSAANAAAETLAGKASSLGKRSRKMFENTRIPRELRRLQDTAEFLGVESKPVLHTIWSNGKYIDPNDLDENGDPINSKKGKRQASEVQQEAEAVPGTSKEATPTVATKQRRVKKWLDKGLYAGQSAPLDYTKGMSAAEKKKLAQLPELAPSGKVNKALPLPMFAGLRLLINGRDFKLPFDVCNPLPPGQPKLDEWRKMTKNRFVGDAGTYWRKTDHFKDYQSKCVCKPEDGCAEDCQNRIMLYECDETNCNVGKDHCQNRAFQKLTARTKQGGRFRVGVEVVKTTDRGYGVRSNRCFEPNQIIMEYTGEIITQAECERRMNEKYKDNECYYLMAFDQNMIIDATTGSIARFVNHSCNPNCRMEKWIVGGQPRMALFAGDRPIMTGDELTYDYNFDPFSAKNVQKCLCGSVNCRGVLGPKVTAMPKGEAQPKGAKGSGIKEAVKAATKAGKRKIQAILDGDDGADSSNKKRKVVKATGVKRTLSQKAAAAVKKTANSISVNAKAALASAAAPKATAKSPTKSVSVRKAELKKARKTLTKNGKKLLLAASLTSSAATIVATPGAARRPMRSVGTSMKVASLSRAPASKTGKGGGLKATVKRTAGKGSIRSTIKSAKHSISKTSARKTSAKPARPRQIAKKSILEDIEGDDVDQAVPAVPAVPAVAAVADSISVDSPKKALEVSDTQNKIHVMPDFE</sequence>
<evidence type="ECO:0000256" key="3">
    <source>
        <dbReference type="ARBA" id="ARBA00022454"/>
    </source>
</evidence>
<organism evidence="12 13">
    <name type="scientific">Cytospora mali</name>
    <name type="common">Apple Valsa canker fungus</name>
    <name type="synonym">Valsa mali</name>
    <dbReference type="NCBI Taxonomy" id="578113"/>
    <lineage>
        <taxon>Eukaryota</taxon>
        <taxon>Fungi</taxon>
        <taxon>Dikarya</taxon>
        <taxon>Ascomycota</taxon>
        <taxon>Pezizomycotina</taxon>
        <taxon>Sordariomycetes</taxon>
        <taxon>Sordariomycetidae</taxon>
        <taxon>Diaporthales</taxon>
        <taxon>Cytosporaceae</taxon>
        <taxon>Cytospora</taxon>
    </lineage>
</organism>
<proteinExistence type="predicted"/>
<name>A0A194W9E3_CYTMA</name>
<keyword evidence="13" id="KW-1185">Reference proteome</keyword>
<comment type="subcellular location">
    <subcellularLocation>
        <location evidence="2">Chromosome</location>
    </subcellularLocation>
    <subcellularLocation>
        <location evidence="1">Nucleus</location>
    </subcellularLocation>
</comment>
<keyword evidence="3" id="KW-0158">Chromosome</keyword>
<dbReference type="PROSITE" id="PS51215">
    <property type="entry name" value="AWS"/>
    <property type="match status" value="1"/>
</dbReference>
<evidence type="ECO:0000256" key="2">
    <source>
        <dbReference type="ARBA" id="ARBA00004286"/>
    </source>
</evidence>
<dbReference type="OrthoDB" id="422362at2759"/>
<dbReference type="SMART" id="SM00317">
    <property type="entry name" value="SET"/>
    <property type="match status" value="1"/>
</dbReference>